<reference evidence="3" key="1">
    <citation type="submission" date="2022-03" db="EMBL/GenBank/DDBJ databases">
        <title>A functionally conserved STORR gene fusion in Papaver species that diverged 16.8 million years ago.</title>
        <authorList>
            <person name="Catania T."/>
        </authorList>
    </citation>
    <scope>NUCLEOTIDE SEQUENCE</scope>
    <source>
        <strain evidence="3">S-191538</strain>
    </source>
</reference>
<evidence type="ECO:0000259" key="2">
    <source>
        <dbReference type="Pfam" id="PF11926"/>
    </source>
</evidence>
<sequence>MDYFLIPSSEMLRFSHRVPSFRTNGKEQRDVPEGYFELDPCSLPSNLKVKEDASISLEDEKADSSNSNAEEVAENGDPYEQQPGLLVEVTNPYFYDFGWDKREECFAVHQRWAIYNDFDGMPRSYARIDKVYSPFKVDVTWLEFNAGDMDEAAWKRSGLPVACGKFKLGKTATTENIRAFSHKILWRRSSNKICNIYPQKGETWALYKNWNIKWSSDPDNHRVYEYEFVVVLSDYTKKSGILVANLVKLKGFTCLFKQTKLNGMASFQIPSDEILRFSHRVPSVRANGKEQKDVPQGYFELDPCSLPSNLEEVSEAETVDSSYAEEEKKS</sequence>
<name>A0AA41VB54_PAPNU</name>
<dbReference type="PANTHER" id="PTHR45089">
    <property type="entry name" value="DNAJ HEAT SHOCK AMINO-TERMINAL DOMAIN PROTEIN-RELATED"/>
    <property type="match status" value="1"/>
</dbReference>
<proteinExistence type="predicted"/>
<feature type="region of interest" description="Disordered" evidence="1">
    <location>
        <begin position="310"/>
        <end position="330"/>
    </location>
</feature>
<evidence type="ECO:0000256" key="1">
    <source>
        <dbReference type="SAM" id="MobiDB-lite"/>
    </source>
</evidence>
<comment type="caution">
    <text evidence="3">The sequence shown here is derived from an EMBL/GenBank/DDBJ whole genome shotgun (WGS) entry which is preliminary data.</text>
</comment>
<accession>A0AA41VB54</accession>
<organism evidence="3 4">
    <name type="scientific">Papaver nudicaule</name>
    <name type="common">Iceland poppy</name>
    <dbReference type="NCBI Taxonomy" id="74823"/>
    <lineage>
        <taxon>Eukaryota</taxon>
        <taxon>Viridiplantae</taxon>
        <taxon>Streptophyta</taxon>
        <taxon>Embryophyta</taxon>
        <taxon>Tracheophyta</taxon>
        <taxon>Spermatophyta</taxon>
        <taxon>Magnoliopsida</taxon>
        <taxon>Ranunculales</taxon>
        <taxon>Papaveraceae</taxon>
        <taxon>Papaveroideae</taxon>
        <taxon>Papaver</taxon>
    </lineage>
</organism>
<evidence type="ECO:0000313" key="4">
    <source>
        <dbReference type="Proteomes" id="UP001177140"/>
    </source>
</evidence>
<dbReference type="InterPro" id="IPR024593">
    <property type="entry name" value="DUF3444"/>
</dbReference>
<gene>
    <name evidence="3" type="ORF">MKW94_017899</name>
</gene>
<dbReference type="EMBL" id="JAJJMA010191211">
    <property type="protein sequence ID" value="MCL7038494.1"/>
    <property type="molecule type" value="Genomic_DNA"/>
</dbReference>
<dbReference type="AlphaFoldDB" id="A0AA41VB54"/>
<dbReference type="Pfam" id="PF11926">
    <property type="entry name" value="DUF3444"/>
    <property type="match status" value="1"/>
</dbReference>
<evidence type="ECO:0000313" key="3">
    <source>
        <dbReference type="EMBL" id="MCL7038494.1"/>
    </source>
</evidence>
<keyword evidence="4" id="KW-1185">Reference proteome</keyword>
<protein>
    <recommendedName>
        <fullName evidence="2">DUF3444 domain-containing protein</fullName>
    </recommendedName>
</protein>
<dbReference type="Proteomes" id="UP001177140">
    <property type="component" value="Unassembled WGS sequence"/>
</dbReference>
<dbReference type="PANTHER" id="PTHR45089:SF24">
    <property type="entry name" value="DNAJ HEAT SHOCK N-TERMINAL DOMAIN-CONTAINING PROTEIN"/>
    <property type="match status" value="1"/>
</dbReference>
<feature type="domain" description="DUF3444" evidence="2">
    <location>
        <begin position="87"/>
        <end position="290"/>
    </location>
</feature>
<feature type="region of interest" description="Disordered" evidence="1">
    <location>
        <begin position="56"/>
        <end position="79"/>
    </location>
</feature>